<dbReference type="SUPFAM" id="SSF111369">
    <property type="entry name" value="HlyD-like secretion proteins"/>
    <property type="match status" value="2"/>
</dbReference>
<dbReference type="NCBIfam" id="TIGR01730">
    <property type="entry name" value="RND_mfp"/>
    <property type="match status" value="1"/>
</dbReference>
<keyword evidence="6" id="KW-1185">Reference proteome</keyword>
<dbReference type="GO" id="GO:0022857">
    <property type="term" value="F:transmembrane transporter activity"/>
    <property type="evidence" value="ECO:0007669"/>
    <property type="project" value="InterPro"/>
</dbReference>
<comment type="similarity">
    <text evidence="1">Belongs to the membrane fusion protein (MFP) (TC 8.A.1) family.</text>
</comment>
<dbReference type="InterPro" id="IPR006143">
    <property type="entry name" value="RND_pump_MFP"/>
</dbReference>
<dbReference type="Proteomes" id="UP000235616">
    <property type="component" value="Unassembled WGS sequence"/>
</dbReference>
<keyword evidence="2" id="KW-1133">Transmembrane helix</keyword>
<dbReference type="OrthoDB" id="9811754at2"/>
<keyword evidence="2" id="KW-0472">Membrane</keyword>
<protein>
    <submittedName>
        <fullName evidence="5">Efflux transporter periplasmic adaptor subunit</fullName>
    </submittedName>
</protein>
<keyword evidence="2" id="KW-0812">Transmembrane</keyword>
<accession>A0A2N7VME8</accession>
<feature type="transmembrane region" description="Helical" evidence="2">
    <location>
        <begin position="20"/>
        <end position="38"/>
    </location>
</feature>
<dbReference type="RefSeq" id="WP_102646663.1">
    <property type="nucleotide sequence ID" value="NZ_PNYA01000015.1"/>
</dbReference>
<dbReference type="GO" id="GO:0016020">
    <property type="term" value="C:membrane"/>
    <property type="evidence" value="ECO:0007669"/>
    <property type="project" value="InterPro"/>
</dbReference>
<dbReference type="InterPro" id="IPR058792">
    <property type="entry name" value="Beta-barrel_RND_2"/>
</dbReference>
<dbReference type="InterPro" id="IPR050739">
    <property type="entry name" value="MFP"/>
</dbReference>
<evidence type="ECO:0000313" key="6">
    <source>
        <dbReference type="Proteomes" id="UP000235616"/>
    </source>
</evidence>
<reference evidence="5 6" key="1">
    <citation type="submission" date="2018-01" db="EMBL/GenBank/DDBJ databases">
        <title>Whole genome analyses suggest that Burkholderia sensu lato contains two further novel genera in the rhizoxinica-symbiotica group Mycetohabitans gen. nov., and Trinickia gen. nov.: implications for the evolution of diazotrophy and nodulation in the Burkholderiaceae.</title>
        <authorList>
            <person name="Estrada-de los Santos P."/>
            <person name="Palmer M."/>
            <person name="Chavez-Ramirez B."/>
            <person name="Beukes C."/>
            <person name="Steenkamp E.T."/>
            <person name="Hirsch A.M."/>
            <person name="Manyaka P."/>
            <person name="Maluk M."/>
            <person name="Lafos M."/>
            <person name="Crook M."/>
            <person name="Gross E."/>
            <person name="Simon M.F."/>
            <person name="Bueno dos Reis Junior F."/>
            <person name="Poole P.S."/>
            <person name="Venter S.N."/>
            <person name="James E.K."/>
        </authorList>
    </citation>
    <scope>NUCLEOTIDE SEQUENCE [LARGE SCALE GENOMIC DNA]</scope>
    <source>
        <strain evidence="5 6">GIMN1.004</strain>
    </source>
</reference>
<gene>
    <name evidence="5" type="ORF">C0Z18_17400</name>
</gene>
<dbReference type="Pfam" id="PF25917">
    <property type="entry name" value="BSH_RND"/>
    <property type="match status" value="1"/>
</dbReference>
<evidence type="ECO:0000256" key="2">
    <source>
        <dbReference type="SAM" id="Phobius"/>
    </source>
</evidence>
<evidence type="ECO:0000259" key="4">
    <source>
        <dbReference type="Pfam" id="PF25954"/>
    </source>
</evidence>
<dbReference type="PANTHER" id="PTHR30386:SF24">
    <property type="entry name" value="MULTIDRUG RESISTANCE EFFLUX PUMP"/>
    <property type="match status" value="1"/>
</dbReference>
<feature type="domain" description="Multidrug resistance protein MdtA-like barrel-sandwich hybrid" evidence="3">
    <location>
        <begin position="58"/>
        <end position="251"/>
    </location>
</feature>
<dbReference type="AlphaFoldDB" id="A0A2N7VME8"/>
<evidence type="ECO:0000256" key="1">
    <source>
        <dbReference type="ARBA" id="ARBA00009477"/>
    </source>
</evidence>
<organism evidence="5 6">
    <name type="scientific">Trinickia dabaoshanensis</name>
    <dbReference type="NCBI Taxonomy" id="564714"/>
    <lineage>
        <taxon>Bacteria</taxon>
        <taxon>Pseudomonadati</taxon>
        <taxon>Pseudomonadota</taxon>
        <taxon>Betaproteobacteria</taxon>
        <taxon>Burkholderiales</taxon>
        <taxon>Burkholderiaceae</taxon>
        <taxon>Trinickia</taxon>
    </lineage>
</organism>
<dbReference type="Gene3D" id="2.40.30.170">
    <property type="match status" value="1"/>
</dbReference>
<dbReference type="PRINTS" id="PR01490">
    <property type="entry name" value="RTXTOXIND"/>
</dbReference>
<proteinExistence type="inferred from homology"/>
<evidence type="ECO:0000313" key="5">
    <source>
        <dbReference type="EMBL" id="PMS18351.1"/>
    </source>
</evidence>
<sequence length="364" mass="38376">MSTTHPNPTSISFSRKWFRVAGVAIGIGAIACACTRLFSLSNTESTNDAYVSADFTLVAPRVAGQIAQVLVDDNESVKAGQLLARIDDSDYRAQLMSAKAEVAGATASVANFDAQISRQPSLVEQARATLRSDEASIVFARANAARYQSLSSAGAGTAQEQQQTSSALDVQLARQARDQAVLTATQQNLDVLRTERDKAVSALEHAQAGLEQAKLNLGYTEIRAPIDGKVGRRSVRVGTFVTPGTPVLAIVPLSQVYVVANFQENQITNMRPGERVRVTVDSLPGVVIRGRIDSLAPATGLSFAPIAPDNATGNFTKVVQRVPVKIAIDRGQPAAAALSVGLSVEAEVAVGRGAQARAEGAERK</sequence>
<evidence type="ECO:0000259" key="3">
    <source>
        <dbReference type="Pfam" id="PF25917"/>
    </source>
</evidence>
<dbReference type="InterPro" id="IPR058625">
    <property type="entry name" value="MdtA-like_BSH"/>
</dbReference>
<dbReference type="Pfam" id="PF25954">
    <property type="entry name" value="Beta-barrel_RND_2"/>
    <property type="match status" value="1"/>
</dbReference>
<dbReference type="EMBL" id="PNYA01000015">
    <property type="protein sequence ID" value="PMS18351.1"/>
    <property type="molecule type" value="Genomic_DNA"/>
</dbReference>
<feature type="domain" description="CusB-like beta-barrel" evidence="4">
    <location>
        <begin position="255"/>
        <end position="298"/>
    </location>
</feature>
<dbReference type="Gene3D" id="2.40.50.100">
    <property type="match status" value="1"/>
</dbReference>
<name>A0A2N7VME8_9BURK</name>
<dbReference type="Gene3D" id="1.10.287.470">
    <property type="entry name" value="Helix hairpin bin"/>
    <property type="match status" value="1"/>
</dbReference>
<dbReference type="PANTHER" id="PTHR30386">
    <property type="entry name" value="MEMBRANE FUSION SUBUNIT OF EMRAB-TOLC MULTIDRUG EFFLUX PUMP"/>
    <property type="match status" value="1"/>
</dbReference>
<comment type="caution">
    <text evidence="5">The sequence shown here is derived from an EMBL/GenBank/DDBJ whole genome shotgun (WGS) entry which is preliminary data.</text>
</comment>